<dbReference type="Proteomes" id="UP001651158">
    <property type="component" value="Unassembled WGS sequence"/>
</dbReference>
<proteinExistence type="predicted"/>
<sequence>MEVLKCLCNSALLSMESLFAHGAAPSNDLPPGGDGPFHCLKSHTSLPSPYLFPPPLLPSSPPPLLPCFPPSLLPCFPAPLRLLPSAKLKVDKESASADTSHKFLQPVRCESIFYRYDKEDEDLCISQRHFGSDSRVDKRNTALRTTHFGATVWRLLQKRSARKQQCWHRNDAAASRLPSPAQQIQTQQFYKTRHRCSNAPVLCT</sequence>
<organism evidence="1 2">
    <name type="scientific">Taenia crassiceps</name>
    <dbReference type="NCBI Taxonomy" id="6207"/>
    <lineage>
        <taxon>Eukaryota</taxon>
        <taxon>Metazoa</taxon>
        <taxon>Spiralia</taxon>
        <taxon>Lophotrochozoa</taxon>
        <taxon>Platyhelminthes</taxon>
        <taxon>Cestoda</taxon>
        <taxon>Eucestoda</taxon>
        <taxon>Cyclophyllidea</taxon>
        <taxon>Taeniidae</taxon>
        <taxon>Taenia</taxon>
    </lineage>
</organism>
<dbReference type="EMBL" id="JAKROA010000001">
    <property type="protein sequence ID" value="KAL5111408.1"/>
    <property type="molecule type" value="Genomic_DNA"/>
</dbReference>
<name>A0ABR4QNN1_9CEST</name>
<keyword evidence="2" id="KW-1185">Reference proteome</keyword>
<comment type="caution">
    <text evidence="1">The sequence shown here is derived from an EMBL/GenBank/DDBJ whole genome shotgun (WGS) entry which is preliminary data.</text>
</comment>
<gene>
    <name evidence="1" type="ORF">TcWFU_001577</name>
</gene>
<reference evidence="1 2" key="1">
    <citation type="journal article" date="2022" name="Front. Cell. Infect. Microbiol.">
        <title>The Genomes of Two Strains of Taenia crassiceps the Animal Model for the Study of Human Cysticercosis.</title>
        <authorList>
            <person name="Bobes R.J."/>
            <person name="Estrada K."/>
            <person name="Rios-Valencia D.G."/>
            <person name="Calderon-Gallegos A."/>
            <person name="de la Torre P."/>
            <person name="Carrero J.C."/>
            <person name="Sanchez-Flores A."/>
            <person name="Laclette J.P."/>
        </authorList>
    </citation>
    <scope>NUCLEOTIDE SEQUENCE [LARGE SCALE GENOMIC DNA]</scope>
    <source>
        <strain evidence="1">WFUcys</strain>
    </source>
</reference>
<protein>
    <submittedName>
        <fullName evidence="1">Uncharacterized protein</fullName>
    </submittedName>
</protein>
<evidence type="ECO:0000313" key="1">
    <source>
        <dbReference type="EMBL" id="KAL5111408.1"/>
    </source>
</evidence>
<accession>A0ABR4QNN1</accession>
<evidence type="ECO:0000313" key="2">
    <source>
        <dbReference type="Proteomes" id="UP001651158"/>
    </source>
</evidence>